<protein>
    <recommendedName>
        <fullName evidence="3">ABC-2 family transporter protein</fullName>
    </recommendedName>
</protein>
<feature type="transmembrane region" description="Helical" evidence="1">
    <location>
        <begin position="46"/>
        <end position="63"/>
    </location>
</feature>
<feature type="transmembrane region" description="Helical" evidence="1">
    <location>
        <begin position="128"/>
        <end position="152"/>
    </location>
</feature>
<proteinExistence type="predicted"/>
<feature type="transmembrane region" description="Helical" evidence="1">
    <location>
        <begin position="164"/>
        <end position="183"/>
    </location>
</feature>
<sequence length="436" mass="48878">MSNPEFKRNLWLSFSRHRLIGMPSLLALTFLALTFTDQQGEVAGSLYNVSVWLFIFIVWLWGARNANAAIVDELRDHTWDQQRMSALDPWTMTWGKLFGSTSFNWYGGLMCLAVIAVSGFGADKPDVIPTLLTLCAVGVLLHAALIALNLHTSRFESRIVQRGGVGWLLIILVFIFMPAFAIQPAQSVTWWGMEIGHAIFWLGSSLLFAACAVFAAWRVVCNALQVRTLPWAWPAFACILAFYLGGFVPGGDSVLQPLLVIGLLVSVTMSYIAMFTEPNTLLRWRKLRLLQERQDRRGWLEYLPLWPTTLALSFLFAFLILLTAHNVQPGIGRMALIEAPHALTIALMLLRDACILLFFAFAPNAKRAAGAAMLYLVVLNLLLPFLAGVAGLDLVRYFFLPFEGDYDPWSSVLVMTIHTGIAIWLVNWRLRKSEQL</sequence>
<feature type="transmembrane region" description="Helical" evidence="1">
    <location>
        <begin position="103"/>
        <end position="122"/>
    </location>
</feature>
<feature type="transmembrane region" description="Helical" evidence="1">
    <location>
        <begin position="342"/>
        <end position="362"/>
    </location>
</feature>
<reference evidence="2" key="1">
    <citation type="submission" date="2016-10" db="EMBL/GenBank/DDBJ databases">
        <title>Sequence of Gallionella enrichment culture.</title>
        <authorList>
            <person name="Poehlein A."/>
            <person name="Muehling M."/>
            <person name="Daniel R."/>
        </authorList>
    </citation>
    <scope>NUCLEOTIDE SEQUENCE</scope>
</reference>
<keyword evidence="1" id="KW-1133">Transmembrane helix</keyword>
<keyword evidence="1" id="KW-0812">Transmembrane</keyword>
<feature type="transmembrane region" description="Helical" evidence="1">
    <location>
        <begin position="254"/>
        <end position="278"/>
    </location>
</feature>
<comment type="caution">
    <text evidence="2">The sequence shown here is derived from an EMBL/GenBank/DDBJ whole genome shotgun (WGS) entry which is preliminary data.</text>
</comment>
<keyword evidence="1" id="KW-0472">Membrane</keyword>
<evidence type="ECO:0000256" key="1">
    <source>
        <dbReference type="SAM" id="Phobius"/>
    </source>
</evidence>
<feature type="transmembrane region" description="Helical" evidence="1">
    <location>
        <begin position="299"/>
        <end position="322"/>
    </location>
</feature>
<feature type="transmembrane region" description="Helical" evidence="1">
    <location>
        <begin position="411"/>
        <end position="430"/>
    </location>
</feature>
<accession>A0A1J5RUU2</accession>
<name>A0A1J5RUU2_9ZZZZ</name>
<feature type="transmembrane region" description="Helical" evidence="1">
    <location>
        <begin position="229"/>
        <end position="248"/>
    </location>
</feature>
<feature type="transmembrane region" description="Helical" evidence="1">
    <location>
        <begin position="195"/>
        <end position="217"/>
    </location>
</feature>
<organism evidence="2">
    <name type="scientific">mine drainage metagenome</name>
    <dbReference type="NCBI Taxonomy" id="410659"/>
    <lineage>
        <taxon>unclassified sequences</taxon>
        <taxon>metagenomes</taxon>
        <taxon>ecological metagenomes</taxon>
    </lineage>
</organism>
<evidence type="ECO:0008006" key="3">
    <source>
        <dbReference type="Google" id="ProtNLM"/>
    </source>
</evidence>
<dbReference type="EMBL" id="MLJW01000105">
    <property type="protein sequence ID" value="OIQ99521.1"/>
    <property type="molecule type" value="Genomic_DNA"/>
</dbReference>
<evidence type="ECO:0000313" key="2">
    <source>
        <dbReference type="EMBL" id="OIQ99521.1"/>
    </source>
</evidence>
<gene>
    <name evidence="2" type="ORF">GALL_184580</name>
</gene>
<feature type="transmembrane region" description="Helical" evidence="1">
    <location>
        <begin position="374"/>
        <end position="399"/>
    </location>
</feature>
<dbReference type="AlphaFoldDB" id="A0A1J5RUU2"/>